<keyword evidence="2" id="KW-1185">Reference proteome</keyword>
<dbReference type="EMBL" id="CM042029">
    <property type="protein sequence ID" value="KAI3795552.1"/>
    <property type="molecule type" value="Genomic_DNA"/>
</dbReference>
<sequence length="105" mass="12268">MMTYVGLQMFMDKLKQLIHSEDDSDDDIPSINHPAIIRERPQFKLLYQELDNPMIQTLFIHQHQHLQEVNDLKKRFTDAAEEAQYIVDLFVSGVHIGDNELLTTS</sequence>
<accession>A0ACB9HL27</accession>
<organism evidence="1 2">
    <name type="scientific">Smallanthus sonchifolius</name>
    <dbReference type="NCBI Taxonomy" id="185202"/>
    <lineage>
        <taxon>Eukaryota</taxon>
        <taxon>Viridiplantae</taxon>
        <taxon>Streptophyta</taxon>
        <taxon>Embryophyta</taxon>
        <taxon>Tracheophyta</taxon>
        <taxon>Spermatophyta</taxon>
        <taxon>Magnoliopsida</taxon>
        <taxon>eudicotyledons</taxon>
        <taxon>Gunneridae</taxon>
        <taxon>Pentapetalae</taxon>
        <taxon>asterids</taxon>
        <taxon>campanulids</taxon>
        <taxon>Asterales</taxon>
        <taxon>Asteraceae</taxon>
        <taxon>Asteroideae</taxon>
        <taxon>Heliantheae alliance</taxon>
        <taxon>Millerieae</taxon>
        <taxon>Smallanthus</taxon>
    </lineage>
</organism>
<name>A0ACB9HL27_9ASTR</name>
<gene>
    <name evidence="1" type="ORF">L1987_38207</name>
</gene>
<comment type="caution">
    <text evidence="1">The sequence shown here is derived from an EMBL/GenBank/DDBJ whole genome shotgun (WGS) entry which is preliminary data.</text>
</comment>
<dbReference type="Proteomes" id="UP001056120">
    <property type="component" value="Linkage Group LG12"/>
</dbReference>
<reference evidence="1 2" key="2">
    <citation type="journal article" date="2022" name="Mol. Ecol. Resour.">
        <title>The genomes of chicory, endive, great burdock and yacon provide insights into Asteraceae paleo-polyploidization history and plant inulin production.</title>
        <authorList>
            <person name="Fan W."/>
            <person name="Wang S."/>
            <person name="Wang H."/>
            <person name="Wang A."/>
            <person name="Jiang F."/>
            <person name="Liu H."/>
            <person name="Zhao H."/>
            <person name="Xu D."/>
            <person name="Zhang Y."/>
        </authorList>
    </citation>
    <scope>NUCLEOTIDE SEQUENCE [LARGE SCALE GENOMIC DNA]</scope>
    <source>
        <strain evidence="2">cv. Yunnan</strain>
        <tissue evidence="1">Leaves</tissue>
    </source>
</reference>
<protein>
    <submittedName>
        <fullName evidence="1">Uncharacterized protein</fullName>
    </submittedName>
</protein>
<reference evidence="2" key="1">
    <citation type="journal article" date="2022" name="Mol. Ecol. Resour.">
        <title>The genomes of chicory, endive, great burdock and yacon provide insights into Asteraceae palaeo-polyploidization history and plant inulin production.</title>
        <authorList>
            <person name="Fan W."/>
            <person name="Wang S."/>
            <person name="Wang H."/>
            <person name="Wang A."/>
            <person name="Jiang F."/>
            <person name="Liu H."/>
            <person name="Zhao H."/>
            <person name="Xu D."/>
            <person name="Zhang Y."/>
        </authorList>
    </citation>
    <scope>NUCLEOTIDE SEQUENCE [LARGE SCALE GENOMIC DNA]</scope>
    <source>
        <strain evidence="2">cv. Yunnan</strain>
    </source>
</reference>
<evidence type="ECO:0000313" key="2">
    <source>
        <dbReference type="Proteomes" id="UP001056120"/>
    </source>
</evidence>
<evidence type="ECO:0000313" key="1">
    <source>
        <dbReference type="EMBL" id="KAI3795552.1"/>
    </source>
</evidence>
<proteinExistence type="predicted"/>